<name>A0ABV5ZTD3_9PSEU</name>
<feature type="domain" description="Transcription regulator PadR N-terminal" evidence="2">
    <location>
        <begin position="7"/>
        <end position="80"/>
    </location>
</feature>
<dbReference type="InterPro" id="IPR036390">
    <property type="entry name" value="WH_DNA-bd_sf"/>
</dbReference>
<dbReference type="Pfam" id="PF10400">
    <property type="entry name" value="Vir_act_alpha_C"/>
    <property type="match status" value="1"/>
</dbReference>
<proteinExistence type="predicted"/>
<dbReference type="EMBL" id="JBHLZU010000007">
    <property type="protein sequence ID" value="MFB9904150.1"/>
    <property type="molecule type" value="Genomic_DNA"/>
</dbReference>
<evidence type="ECO:0000313" key="4">
    <source>
        <dbReference type="EMBL" id="MFB9904150.1"/>
    </source>
</evidence>
<evidence type="ECO:0000259" key="2">
    <source>
        <dbReference type="Pfam" id="PF03551"/>
    </source>
</evidence>
<keyword evidence="5" id="KW-1185">Reference proteome</keyword>
<evidence type="ECO:0000259" key="3">
    <source>
        <dbReference type="Pfam" id="PF10400"/>
    </source>
</evidence>
<dbReference type="PANTHER" id="PTHR43252:SF4">
    <property type="entry name" value="TRANSCRIPTIONAL REGULATORY PROTEIN"/>
    <property type="match status" value="1"/>
</dbReference>
<dbReference type="InterPro" id="IPR005149">
    <property type="entry name" value="Tscrpt_reg_PadR_N"/>
</dbReference>
<evidence type="ECO:0000313" key="5">
    <source>
        <dbReference type="Proteomes" id="UP001589693"/>
    </source>
</evidence>
<dbReference type="Gene3D" id="1.10.10.10">
    <property type="entry name" value="Winged helix-like DNA-binding domain superfamily/Winged helix DNA-binding domain"/>
    <property type="match status" value="1"/>
</dbReference>
<dbReference type="Proteomes" id="UP001589693">
    <property type="component" value="Unassembled WGS sequence"/>
</dbReference>
<gene>
    <name evidence="4" type="ORF">ACFFQA_09370</name>
</gene>
<dbReference type="Pfam" id="PF03551">
    <property type="entry name" value="PadR"/>
    <property type="match status" value="1"/>
</dbReference>
<accession>A0ABV5ZTD3</accession>
<feature type="coiled-coil region" evidence="1">
    <location>
        <begin position="112"/>
        <end position="139"/>
    </location>
</feature>
<protein>
    <submittedName>
        <fullName evidence="4">PadR family transcriptional regulator</fullName>
    </submittedName>
</protein>
<dbReference type="InterPro" id="IPR036388">
    <property type="entry name" value="WH-like_DNA-bd_sf"/>
</dbReference>
<dbReference type="Gene3D" id="6.10.140.190">
    <property type="match status" value="1"/>
</dbReference>
<dbReference type="InterPro" id="IPR018309">
    <property type="entry name" value="Tscrpt_reg_PadR_C"/>
</dbReference>
<evidence type="ECO:0000256" key="1">
    <source>
        <dbReference type="SAM" id="Coils"/>
    </source>
</evidence>
<organism evidence="4 5">
    <name type="scientific">Allokutzneria oryzae</name>
    <dbReference type="NCBI Taxonomy" id="1378989"/>
    <lineage>
        <taxon>Bacteria</taxon>
        <taxon>Bacillati</taxon>
        <taxon>Actinomycetota</taxon>
        <taxon>Actinomycetes</taxon>
        <taxon>Pseudonocardiales</taxon>
        <taxon>Pseudonocardiaceae</taxon>
        <taxon>Allokutzneria</taxon>
    </lineage>
</organism>
<dbReference type="SUPFAM" id="SSF46785">
    <property type="entry name" value="Winged helix' DNA-binding domain"/>
    <property type="match status" value="1"/>
</dbReference>
<feature type="domain" description="Transcription regulator PadR C-terminal" evidence="3">
    <location>
        <begin position="92"/>
        <end position="180"/>
    </location>
</feature>
<dbReference type="PANTHER" id="PTHR43252">
    <property type="entry name" value="TRANSCRIPTIONAL REGULATOR YQJI"/>
    <property type="match status" value="1"/>
</dbReference>
<comment type="caution">
    <text evidence="4">The sequence shown here is derived from an EMBL/GenBank/DDBJ whole genome shotgun (WGS) entry which is preliminary data.</text>
</comment>
<sequence>MGLRHAVLAALLEGDASGYQLAKRFDVSVANFWSATPQQLYRELDQLEQADLVRGHVVEQQRRPNKRVFSLTSAGRAELHAFTARQTKPTAMRDDLVVKLQAVDAGDVEAVHRAMSARLDQARDKLAGYERLREELLDGRDEDEYLREADRVGPYLTLMGGRAYEEANICWAEAVLKVLESRKRRPKE</sequence>
<dbReference type="RefSeq" id="WP_377851313.1">
    <property type="nucleotide sequence ID" value="NZ_JBHLZU010000007.1"/>
</dbReference>
<keyword evidence="1" id="KW-0175">Coiled coil</keyword>
<reference evidence="4 5" key="1">
    <citation type="submission" date="2024-09" db="EMBL/GenBank/DDBJ databases">
        <authorList>
            <person name="Sun Q."/>
            <person name="Mori K."/>
        </authorList>
    </citation>
    <scope>NUCLEOTIDE SEQUENCE [LARGE SCALE GENOMIC DNA]</scope>
    <source>
        <strain evidence="4 5">TBRC 7907</strain>
    </source>
</reference>